<reference evidence="2" key="1">
    <citation type="journal article" date="2020" name="Toxins">
        <title>Phylogenomic Analysis of Secondary Metabolism in the Toxic Cyanobacterial Genera Anabaena, Dolichospermum and Aphanizomenon.</title>
        <authorList>
            <person name="Oesterholm J."/>
            <person name="Popin R.V."/>
            <person name="Fewer D.P."/>
            <person name="Sivonen K."/>
        </authorList>
    </citation>
    <scope>NUCLEOTIDE SEQUENCE [LARGE SCALE GENOMIC DNA]</scope>
    <source>
        <strain evidence="2">UHCC 0037</strain>
    </source>
</reference>
<sequence length="453" mass="49029">MATYDHILQAIGTTPLVKLNSITKNIASTIYAKVEYLNPGGSTKDRIALTMVEAAEKAGLLQPGGTIIEATAGNTGVGLALIAAVKKYRCIFVMPDKMSQDKINLLKAYGAEVVVTPTSVPPDSPESYNGVAERLAKEIPGAYRPNQFENPHNPLAHYLTTGPEIWADSAGKIDVFVASMGTGGTISGVAKYLKEQNPNIIIVGADPEGSILSGDSPKSYKVEGIGEDFIPKTFNRQLVDEMVRVNDKESFNMARCLAREEGLLVGGSCGTAVAAALKYAARLTEPKYIVALLPDTGRNYINKIYSDTWMQENGFWEGTKTRTIKVGEILSQKTDFPSIVAVAPRDTLSTATNLLQKLNISQLPVIDNNQVLGSLNEASLMKCLHDGINFSNQEVFAVMGKPLPLLDEEVDISEAYRVLLSGTTGIIITSHDIPIGLITRADLIKYWINQTHE</sequence>
<proteinExistence type="predicted"/>
<protein>
    <submittedName>
        <fullName evidence="1">Cystathionine beta-synthase</fullName>
        <ecNumber evidence="1">4.2.1.22</ecNumber>
    </submittedName>
</protein>
<accession>A0ACC7SAN6</accession>
<organism evidence="1 2">
    <name type="scientific">Dolichospermum flos-aquae UHCC 0037</name>
    <dbReference type="NCBI Taxonomy" id="2590026"/>
    <lineage>
        <taxon>Bacteria</taxon>
        <taxon>Bacillati</taxon>
        <taxon>Cyanobacteriota</taxon>
        <taxon>Cyanophyceae</taxon>
        <taxon>Nostocales</taxon>
        <taxon>Aphanizomenonaceae</taxon>
        <taxon>Dolichospermum</taxon>
    </lineage>
</organism>
<keyword evidence="2" id="KW-1185">Reference proteome</keyword>
<evidence type="ECO:0000313" key="2">
    <source>
        <dbReference type="Proteomes" id="UP001517388"/>
    </source>
</evidence>
<name>A0ACC7SAN6_DOLFA</name>
<dbReference type="Proteomes" id="UP001517388">
    <property type="component" value="Unassembled WGS sequence"/>
</dbReference>
<evidence type="ECO:0000313" key="1">
    <source>
        <dbReference type="EMBL" id="MTJ45592.1"/>
    </source>
</evidence>
<keyword evidence="1" id="KW-0456">Lyase</keyword>
<comment type="caution">
    <text evidence="1">The sequence shown here is derived from an EMBL/GenBank/DDBJ whole genome shotgun (WGS) entry which is preliminary data.</text>
</comment>
<gene>
    <name evidence="1" type="ORF">FJR39_21685</name>
</gene>
<dbReference type="EMBL" id="VILF01000006">
    <property type="protein sequence ID" value="MTJ45592.1"/>
    <property type="molecule type" value="Genomic_DNA"/>
</dbReference>
<dbReference type="EC" id="4.2.1.22" evidence="1"/>